<dbReference type="InterPro" id="IPR031561">
    <property type="entry name" value="DUF5086"/>
</dbReference>
<dbReference type="Proteomes" id="UP000039660">
    <property type="component" value="Unassembled WGS sequence"/>
</dbReference>
<evidence type="ECO:0000313" key="2">
    <source>
        <dbReference type="EMBL" id="CDZ32340.1"/>
    </source>
</evidence>
<organism evidence="2 5">
    <name type="scientific">Neorhizobium galegae bv. officinalis</name>
    <dbReference type="NCBI Taxonomy" id="323656"/>
    <lineage>
        <taxon>Bacteria</taxon>
        <taxon>Pseudomonadati</taxon>
        <taxon>Pseudomonadota</taxon>
        <taxon>Alphaproteobacteria</taxon>
        <taxon>Hyphomicrobiales</taxon>
        <taxon>Rhizobiaceae</taxon>
        <taxon>Rhizobium/Agrobacterium group</taxon>
        <taxon>Neorhizobium</taxon>
    </lineage>
</organism>
<dbReference type="OrthoDB" id="8369530at2"/>
<dbReference type="EMBL" id="CCRK01000024">
    <property type="protein sequence ID" value="CDZ54667.1"/>
    <property type="molecule type" value="Genomic_DNA"/>
</dbReference>
<proteinExistence type="predicted"/>
<evidence type="ECO:0008006" key="6">
    <source>
        <dbReference type="Google" id="ProtNLM"/>
    </source>
</evidence>
<dbReference type="AlphaFoldDB" id="A0A0T7FBD5"/>
<dbReference type="Pfam" id="PF16985">
    <property type="entry name" value="DUF5086"/>
    <property type="match status" value="1"/>
</dbReference>
<dbReference type="Gene3D" id="3.90.70.190">
    <property type="entry name" value="Domain of unknown function (DUF5086)"/>
    <property type="match status" value="1"/>
</dbReference>
<evidence type="ECO:0000313" key="5">
    <source>
        <dbReference type="Proteomes" id="UP000046176"/>
    </source>
</evidence>
<dbReference type="EMBL" id="CCRH01000002">
    <property type="protein sequence ID" value="CDZ32340.1"/>
    <property type="molecule type" value="Genomic_DNA"/>
</dbReference>
<sequence length="139" mass="16285">MVKYSRLITFLVVFFLCGSAFGQVQQENVILSVTSNTVQWAAVYKVHPDRSDDPYVHVRVFERQKGWEPWRFKELVFHMAVTPKALETSRIDRKAKIYAYKDVEIRSAYRRWLEDPAARGDVPICDTNILDCIKYLPVQ</sequence>
<protein>
    <recommendedName>
        <fullName evidence="6">DUF5086 domain-containing protein</fullName>
    </recommendedName>
</protein>
<feature type="signal peptide" evidence="1">
    <location>
        <begin position="1"/>
        <end position="22"/>
    </location>
</feature>
<evidence type="ECO:0000313" key="3">
    <source>
        <dbReference type="EMBL" id="CDZ54667.1"/>
    </source>
</evidence>
<accession>A0A0T7FBD5</accession>
<reference evidence="4 5" key="1">
    <citation type="submission" date="2014-08" db="EMBL/GenBank/DDBJ databases">
        <authorList>
            <person name="Chen Y.-H."/>
        </authorList>
    </citation>
    <scope>NUCLEOTIDE SEQUENCE [LARGE SCALE GENOMIC DNA]</scope>
</reference>
<keyword evidence="1" id="KW-0732">Signal</keyword>
<feature type="chain" id="PRO_5007432848" description="DUF5086 domain-containing protein" evidence="1">
    <location>
        <begin position="23"/>
        <end position="139"/>
    </location>
</feature>
<evidence type="ECO:0000256" key="1">
    <source>
        <dbReference type="SAM" id="SignalP"/>
    </source>
</evidence>
<gene>
    <name evidence="2" type="ORF">NGAL_HAMBI1145_11110</name>
    <name evidence="3" type="ORF">NGAL_HAMBI1189_56310</name>
</gene>
<dbReference type="Proteomes" id="UP000046176">
    <property type="component" value="Unassembled WGS sequence"/>
</dbReference>
<name>A0A0T7FBD5_NEOGA</name>
<evidence type="ECO:0000313" key="4">
    <source>
        <dbReference type="Proteomes" id="UP000039660"/>
    </source>
</evidence>
<dbReference type="InterPro" id="IPR044935">
    <property type="entry name" value="DUF5086_sf"/>
</dbReference>